<keyword evidence="2" id="KW-0560">Oxidoreductase</keyword>
<reference evidence="5 6" key="1">
    <citation type="submission" date="2018-08" db="EMBL/GenBank/DDBJ databases">
        <title>Achromobacter xylosoxidans Genome sequencing and assembly.</title>
        <authorList>
            <person name="Wang R."/>
            <person name="Rensing C."/>
            <person name="Li Y."/>
        </authorList>
    </citation>
    <scope>NUCLEOTIDE SEQUENCE [LARGE SCALE GENOMIC DNA]</scope>
    <source>
        <strain evidence="5 6">GD003A</strain>
    </source>
</reference>
<dbReference type="Gene3D" id="3.40.605.10">
    <property type="entry name" value="Aldehyde Dehydrogenase, Chain A, domain 1"/>
    <property type="match status" value="1"/>
</dbReference>
<evidence type="ECO:0000259" key="4">
    <source>
        <dbReference type="Pfam" id="PF00171"/>
    </source>
</evidence>
<evidence type="ECO:0000313" key="5">
    <source>
        <dbReference type="EMBL" id="RPJ88046.1"/>
    </source>
</evidence>
<dbReference type="InterPro" id="IPR015590">
    <property type="entry name" value="Aldehyde_DH_dom"/>
</dbReference>
<evidence type="ECO:0000313" key="6">
    <source>
        <dbReference type="Proteomes" id="UP000285324"/>
    </source>
</evidence>
<dbReference type="RefSeq" id="WP_118934873.1">
    <property type="nucleotide sequence ID" value="NZ_QVXO01000084.1"/>
</dbReference>
<dbReference type="Proteomes" id="UP000285324">
    <property type="component" value="Unassembled WGS sequence"/>
</dbReference>
<dbReference type="InterPro" id="IPR016162">
    <property type="entry name" value="Ald_DH_N"/>
</dbReference>
<comment type="caution">
    <text evidence="5">The sequence shown here is derived from an EMBL/GenBank/DDBJ whole genome shotgun (WGS) entry which is preliminary data.</text>
</comment>
<proteinExistence type="inferred from homology"/>
<dbReference type="SUPFAM" id="SSF53720">
    <property type="entry name" value="ALDH-like"/>
    <property type="match status" value="1"/>
</dbReference>
<feature type="domain" description="Aldehyde dehydrogenase" evidence="4">
    <location>
        <begin position="18"/>
        <end position="68"/>
    </location>
</feature>
<evidence type="ECO:0000256" key="2">
    <source>
        <dbReference type="ARBA" id="ARBA00023002"/>
    </source>
</evidence>
<accession>A0A424W428</accession>
<dbReference type="OrthoDB" id="4322341at2"/>
<dbReference type="Pfam" id="PF00171">
    <property type="entry name" value="Aldedh"/>
    <property type="match status" value="1"/>
</dbReference>
<sequence>MTIEANKLSTDLYIDGAWRASTSGRRIDVYDPSTEQVIASVADATLEDAAAAVDAAARAAAGWAATPAR</sequence>
<evidence type="ECO:0000256" key="3">
    <source>
        <dbReference type="ARBA" id="ARBA00023027"/>
    </source>
</evidence>
<comment type="similarity">
    <text evidence="1">Belongs to the aldehyde dehydrogenase family.</text>
</comment>
<dbReference type="PANTHER" id="PTHR43860">
    <property type="entry name" value="BETAINE ALDEHYDE DEHYDROGENASE"/>
    <property type="match status" value="1"/>
</dbReference>
<dbReference type="EMBL" id="QVXO01000084">
    <property type="protein sequence ID" value="RPJ88046.1"/>
    <property type="molecule type" value="Genomic_DNA"/>
</dbReference>
<dbReference type="PANTHER" id="PTHR43860:SF2">
    <property type="entry name" value="BETAINE ALDEHYDE DEHYDROGENASE-RELATED"/>
    <property type="match status" value="1"/>
</dbReference>
<dbReference type="InterPro" id="IPR016161">
    <property type="entry name" value="Ald_DH/histidinol_DH"/>
</dbReference>
<dbReference type="GO" id="GO:0016491">
    <property type="term" value="F:oxidoreductase activity"/>
    <property type="evidence" value="ECO:0007669"/>
    <property type="project" value="UniProtKB-KW"/>
</dbReference>
<evidence type="ECO:0000256" key="1">
    <source>
        <dbReference type="ARBA" id="ARBA00009986"/>
    </source>
</evidence>
<keyword evidence="3" id="KW-0520">NAD</keyword>
<protein>
    <submittedName>
        <fullName evidence="5">Aldehyde dehydrogenase family protein</fullName>
    </submittedName>
</protein>
<dbReference type="AlphaFoldDB" id="A0A424W428"/>
<name>A0A424W428_ALCXX</name>
<organism evidence="5 6">
    <name type="scientific">Alcaligenes xylosoxydans xylosoxydans</name>
    <name type="common">Achromobacter xylosoxidans</name>
    <dbReference type="NCBI Taxonomy" id="85698"/>
    <lineage>
        <taxon>Bacteria</taxon>
        <taxon>Pseudomonadati</taxon>
        <taxon>Pseudomonadota</taxon>
        <taxon>Betaproteobacteria</taxon>
        <taxon>Burkholderiales</taxon>
        <taxon>Alcaligenaceae</taxon>
        <taxon>Achromobacter</taxon>
    </lineage>
</organism>
<feature type="non-terminal residue" evidence="5">
    <location>
        <position position="69"/>
    </location>
</feature>
<gene>
    <name evidence="5" type="ORF">DY367_29910</name>
</gene>